<accession>A0A366FW92</accession>
<protein>
    <recommendedName>
        <fullName evidence="2">UPF0235 protein DFR50_101234</fullName>
    </recommendedName>
</protein>
<dbReference type="Gene3D" id="3.30.1200.10">
    <property type="entry name" value="YggU-like"/>
    <property type="match status" value="1"/>
</dbReference>
<dbReference type="AlphaFoldDB" id="A0A366FW92"/>
<comment type="similarity">
    <text evidence="1 2">Belongs to the UPF0235 family.</text>
</comment>
<dbReference type="EMBL" id="QNRK01000001">
    <property type="protein sequence ID" value="RBP18290.1"/>
    <property type="molecule type" value="Genomic_DNA"/>
</dbReference>
<comment type="caution">
    <text evidence="3">The sequence shown here is derived from an EMBL/GenBank/DDBJ whole genome shotgun (WGS) entry which is preliminary data.</text>
</comment>
<dbReference type="HAMAP" id="MF_00634">
    <property type="entry name" value="UPF0235"/>
    <property type="match status" value="1"/>
</dbReference>
<evidence type="ECO:0000313" key="4">
    <source>
        <dbReference type="Proteomes" id="UP000253529"/>
    </source>
</evidence>
<evidence type="ECO:0000313" key="3">
    <source>
        <dbReference type="EMBL" id="RBP18290.1"/>
    </source>
</evidence>
<dbReference type="SUPFAM" id="SSF69786">
    <property type="entry name" value="YggU-like"/>
    <property type="match status" value="1"/>
</dbReference>
<keyword evidence="4" id="KW-1185">Reference proteome</keyword>
<dbReference type="NCBIfam" id="NF002348">
    <property type="entry name" value="PRK01310.1"/>
    <property type="match status" value="1"/>
</dbReference>
<dbReference type="NCBIfam" id="TIGR00251">
    <property type="entry name" value="DUF167 family protein"/>
    <property type="match status" value="1"/>
</dbReference>
<gene>
    <name evidence="3" type="ORF">DFR50_101234</name>
</gene>
<organism evidence="3 4">
    <name type="scientific">Roseiarcus fermentans</name>
    <dbReference type="NCBI Taxonomy" id="1473586"/>
    <lineage>
        <taxon>Bacteria</taxon>
        <taxon>Pseudomonadati</taxon>
        <taxon>Pseudomonadota</taxon>
        <taxon>Alphaproteobacteria</taxon>
        <taxon>Hyphomicrobiales</taxon>
        <taxon>Roseiarcaceae</taxon>
        <taxon>Roseiarcus</taxon>
    </lineage>
</organism>
<evidence type="ECO:0000256" key="1">
    <source>
        <dbReference type="ARBA" id="ARBA00010364"/>
    </source>
</evidence>
<dbReference type="Proteomes" id="UP000253529">
    <property type="component" value="Unassembled WGS sequence"/>
</dbReference>
<reference evidence="3 4" key="1">
    <citation type="submission" date="2018-06" db="EMBL/GenBank/DDBJ databases">
        <title>Genomic Encyclopedia of Type Strains, Phase IV (KMG-IV): sequencing the most valuable type-strain genomes for metagenomic binning, comparative biology and taxonomic classification.</title>
        <authorList>
            <person name="Goeker M."/>
        </authorList>
    </citation>
    <scope>NUCLEOTIDE SEQUENCE [LARGE SCALE GENOMIC DNA]</scope>
    <source>
        <strain evidence="3 4">DSM 24875</strain>
    </source>
</reference>
<proteinExistence type="inferred from homology"/>
<sequence>MTDDAPWRAAPDGVVVACRLTPKGGRDAIDGVARLSDGRRVLLVRVRSAPEDGRANDALRGLLAKALDAPTSRVQLVGGAKSRLKQVAVGGDPAALIARLEAL</sequence>
<dbReference type="Pfam" id="PF02594">
    <property type="entry name" value="DUF167"/>
    <property type="match status" value="1"/>
</dbReference>
<dbReference type="InterPro" id="IPR036591">
    <property type="entry name" value="YggU-like_sf"/>
</dbReference>
<dbReference type="RefSeq" id="WP_113887341.1">
    <property type="nucleotide sequence ID" value="NZ_QNRK01000001.1"/>
</dbReference>
<evidence type="ECO:0000256" key="2">
    <source>
        <dbReference type="HAMAP-Rule" id="MF_00634"/>
    </source>
</evidence>
<dbReference type="SMART" id="SM01152">
    <property type="entry name" value="DUF167"/>
    <property type="match status" value="1"/>
</dbReference>
<dbReference type="OrthoDB" id="9801972at2"/>
<name>A0A366FW92_9HYPH</name>
<dbReference type="InterPro" id="IPR003746">
    <property type="entry name" value="DUF167"/>
</dbReference>